<sequence length="278" mass="28818">MDLPGVGAARAIKVAETFKSWDALLDASPDARKAVARVEVEAVGKPSFAELREGMHLIGWFDKAYPMALRRIKNPPAVLWVRGAIPDPARRLAIVGSRATTEWGRSTASYVAAGAAAHQICVVSGLALGIDIAAHRAAIGAGGATIAVLGSGVDVPSPKEHLADAKRILDEGGALVSEQPPGMPPSPRSLVARNRIQSGLSAATVVIQCAPKSGTLSTAKFAVEQGRILAVPIPSDEAERASETNAGSLSLTREAGGEAVALRGHDDVVSLLLRLVEE</sequence>
<proteinExistence type="inferred from homology"/>
<dbReference type="InterPro" id="IPR057666">
    <property type="entry name" value="DrpA_SLOG"/>
</dbReference>
<dbReference type="InterPro" id="IPR003488">
    <property type="entry name" value="DprA"/>
</dbReference>
<protein>
    <submittedName>
        <fullName evidence="3">DNA processing protein DprA</fullName>
    </submittedName>
</protein>
<gene>
    <name evidence="3" type="primary">dprA_2</name>
    <name evidence="3" type="ORF">ENKNEFLB_03013</name>
</gene>
<dbReference type="Pfam" id="PF02481">
    <property type="entry name" value="DNA_processg_A"/>
    <property type="match status" value="1"/>
</dbReference>
<accession>A0ABX8EK37</accession>
<comment type="similarity">
    <text evidence="1">Belongs to the DprA/Smf family.</text>
</comment>
<name>A0ABX8EK37_9ACTN</name>
<evidence type="ECO:0000259" key="2">
    <source>
        <dbReference type="Pfam" id="PF02481"/>
    </source>
</evidence>
<dbReference type="Proteomes" id="UP000679307">
    <property type="component" value="Chromosome"/>
</dbReference>
<evidence type="ECO:0000313" key="4">
    <source>
        <dbReference type="Proteomes" id="UP000679307"/>
    </source>
</evidence>
<reference evidence="3 4" key="1">
    <citation type="submission" date="2021-05" db="EMBL/GenBank/DDBJ databases">
        <title>Complete genome of Nocardioides aquaticus KCTC 9944T isolated from meromictic and hypersaline Ekho Lake, Antarctica.</title>
        <authorList>
            <person name="Hwang K."/>
            <person name="Kim K.M."/>
            <person name="Choe H."/>
        </authorList>
    </citation>
    <scope>NUCLEOTIDE SEQUENCE [LARGE SCALE GENOMIC DNA]</scope>
    <source>
        <strain evidence="3 4">KCTC 9944</strain>
    </source>
</reference>
<feature type="domain" description="Smf/DprA SLOG" evidence="2">
    <location>
        <begin position="57"/>
        <end position="252"/>
    </location>
</feature>
<dbReference type="PANTHER" id="PTHR43022:SF1">
    <property type="entry name" value="PROTEIN SMF"/>
    <property type="match status" value="1"/>
</dbReference>
<dbReference type="PANTHER" id="PTHR43022">
    <property type="entry name" value="PROTEIN SMF"/>
    <property type="match status" value="1"/>
</dbReference>
<evidence type="ECO:0000256" key="1">
    <source>
        <dbReference type="ARBA" id="ARBA00006525"/>
    </source>
</evidence>
<keyword evidence="4" id="KW-1185">Reference proteome</keyword>
<organism evidence="3 4">
    <name type="scientific">Nocardioides aquaticus</name>
    <dbReference type="NCBI Taxonomy" id="160826"/>
    <lineage>
        <taxon>Bacteria</taxon>
        <taxon>Bacillati</taxon>
        <taxon>Actinomycetota</taxon>
        <taxon>Actinomycetes</taxon>
        <taxon>Propionibacteriales</taxon>
        <taxon>Nocardioidaceae</taxon>
        <taxon>Nocardioides</taxon>
    </lineage>
</organism>
<evidence type="ECO:0000313" key="3">
    <source>
        <dbReference type="EMBL" id="QVT80614.1"/>
    </source>
</evidence>
<dbReference type="EMBL" id="CP075371">
    <property type="protein sequence ID" value="QVT80614.1"/>
    <property type="molecule type" value="Genomic_DNA"/>
</dbReference>